<dbReference type="AlphaFoldDB" id="A0A0P6AYL2"/>
<organism evidence="1">
    <name type="scientific">Daphnia magna</name>
    <dbReference type="NCBI Taxonomy" id="35525"/>
    <lineage>
        <taxon>Eukaryota</taxon>
        <taxon>Metazoa</taxon>
        <taxon>Ecdysozoa</taxon>
        <taxon>Arthropoda</taxon>
        <taxon>Crustacea</taxon>
        <taxon>Branchiopoda</taxon>
        <taxon>Diplostraca</taxon>
        <taxon>Cladocera</taxon>
        <taxon>Anomopoda</taxon>
        <taxon>Daphniidae</taxon>
        <taxon>Daphnia</taxon>
    </lineage>
</organism>
<reference evidence="1" key="1">
    <citation type="submission" date="2015-10" db="EMBL/GenBank/DDBJ databases">
        <title>EvidentialGene: Evidence-directed Construction of Complete mRNA Transcriptomes without Genomes.</title>
        <authorList>
            <person name="Gilbert D.G."/>
        </authorList>
    </citation>
    <scope>NUCLEOTIDE SEQUENCE</scope>
</reference>
<sequence length="60" mass="6966">MATVFPFCFSSGDFTSYATGRKCNFLIILSLLLAKVKQMRPAVFSFLWLIFQFDRIVHEI</sequence>
<proteinExistence type="predicted"/>
<protein>
    <submittedName>
        <fullName evidence="1">Uncharacterized protein</fullName>
    </submittedName>
</protein>
<name>A0A0P6AYL2_9CRUS</name>
<evidence type="ECO:0000313" key="1">
    <source>
        <dbReference type="EMBL" id="JAN84884.1"/>
    </source>
</evidence>
<accession>A0A0P6AYL2</accession>
<dbReference type="EMBL" id="GDIQ01009853">
    <property type="protein sequence ID" value="JAN84884.1"/>
    <property type="molecule type" value="Transcribed_RNA"/>
</dbReference>